<evidence type="ECO:0000259" key="1">
    <source>
        <dbReference type="Pfam" id="PF00149"/>
    </source>
</evidence>
<dbReference type="InterPro" id="IPR029052">
    <property type="entry name" value="Metallo-depent_PP-like"/>
</dbReference>
<sequence length="234" mass="26136">MNIFAVSDLHLPGGKNKPMDVFGGNWAGHLQKIRQDWKEKVGAEDAVLIAGDISWAMTLQEALPDLAALQDLPGKKIFIRGNHDYWWSGITALRAAAPDESYIFLQNDCVRLEGLVVCGSRGWACPGSADFAADDEKIYRREAERFRLAFACAKKLRQEGDKLLCMIHYPPFNAKRESSLFTELFAENAVDAVVYGHLHQFAGAYPPVCEREGIRYYLTSCDLAGFRLVPIPVL</sequence>
<dbReference type="InterPro" id="IPR051158">
    <property type="entry name" value="Metallophosphoesterase_sf"/>
</dbReference>
<dbReference type="EMBL" id="DXEW01000005">
    <property type="protein sequence ID" value="HIX49843.1"/>
    <property type="molecule type" value="Genomic_DNA"/>
</dbReference>
<dbReference type="InterPro" id="IPR014578">
    <property type="entry name" value="Pesterase_CT488"/>
</dbReference>
<accession>A0A9D1W0B2</accession>
<protein>
    <submittedName>
        <fullName evidence="2">Metallophosphoesterase</fullName>
    </submittedName>
</protein>
<dbReference type="Gene3D" id="3.60.21.10">
    <property type="match status" value="1"/>
</dbReference>
<dbReference type="AlphaFoldDB" id="A0A9D1W0B2"/>
<dbReference type="Pfam" id="PF00149">
    <property type="entry name" value="Metallophos"/>
    <property type="match status" value="1"/>
</dbReference>
<proteinExistence type="predicted"/>
<dbReference type="SUPFAM" id="SSF56300">
    <property type="entry name" value="Metallo-dependent phosphatases"/>
    <property type="match status" value="1"/>
</dbReference>
<name>A0A9D1W0B2_9FIRM</name>
<reference evidence="2" key="1">
    <citation type="journal article" date="2021" name="PeerJ">
        <title>Extensive microbial diversity within the chicken gut microbiome revealed by metagenomics and culture.</title>
        <authorList>
            <person name="Gilroy R."/>
            <person name="Ravi A."/>
            <person name="Getino M."/>
            <person name="Pursley I."/>
            <person name="Horton D.L."/>
            <person name="Alikhan N.F."/>
            <person name="Baker D."/>
            <person name="Gharbi K."/>
            <person name="Hall N."/>
            <person name="Watson M."/>
            <person name="Adriaenssens E.M."/>
            <person name="Foster-Nyarko E."/>
            <person name="Jarju S."/>
            <person name="Secka A."/>
            <person name="Antonio M."/>
            <person name="Oren A."/>
            <person name="Chaudhuri R.R."/>
            <person name="La Ragione R."/>
            <person name="Hildebrand F."/>
            <person name="Pallen M.J."/>
        </authorList>
    </citation>
    <scope>NUCLEOTIDE SEQUENCE</scope>
    <source>
        <strain evidence="2">2189</strain>
    </source>
</reference>
<organism evidence="2 3">
    <name type="scientific">Candidatus Borkfalkia faecavium</name>
    <dbReference type="NCBI Taxonomy" id="2838508"/>
    <lineage>
        <taxon>Bacteria</taxon>
        <taxon>Bacillati</taxon>
        <taxon>Bacillota</taxon>
        <taxon>Clostridia</taxon>
        <taxon>Christensenellales</taxon>
        <taxon>Christensenellaceae</taxon>
        <taxon>Candidatus Borkfalkia</taxon>
    </lineage>
</organism>
<dbReference type="PANTHER" id="PTHR31302">
    <property type="entry name" value="TRANSMEMBRANE PROTEIN WITH METALLOPHOSPHOESTERASE DOMAIN-RELATED"/>
    <property type="match status" value="1"/>
</dbReference>
<comment type="caution">
    <text evidence="2">The sequence shown here is derived from an EMBL/GenBank/DDBJ whole genome shotgun (WGS) entry which is preliminary data.</text>
</comment>
<dbReference type="PANTHER" id="PTHR31302:SF22">
    <property type="entry name" value="PHOSPHOESTERASE"/>
    <property type="match status" value="1"/>
</dbReference>
<dbReference type="PIRSF" id="PIRSF033094">
    <property type="entry name" value="Pesterase_CT488"/>
    <property type="match status" value="1"/>
</dbReference>
<dbReference type="GO" id="GO:0016787">
    <property type="term" value="F:hydrolase activity"/>
    <property type="evidence" value="ECO:0007669"/>
    <property type="project" value="InterPro"/>
</dbReference>
<feature type="domain" description="Calcineurin-like phosphoesterase" evidence="1">
    <location>
        <begin position="1"/>
        <end position="200"/>
    </location>
</feature>
<dbReference type="Proteomes" id="UP000886847">
    <property type="component" value="Unassembled WGS sequence"/>
</dbReference>
<evidence type="ECO:0000313" key="3">
    <source>
        <dbReference type="Proteomes" id="UP000886847"/>
    </source>
</evidence>
<gene>
    <name evidence="2" type="ORF">H9851_00970</name>
</gene>
<evidence type="ECO:0000313" key="2">
    <source>
        <dbReference type="EMBL" id="HIX49843.1"/>
    </source>
</evidence>
<dbReference type="InterPro" id="IPR004843">
    <property type="entry name" value="Calcineurin-like_PHP"/>
</dbReference>
<reference evidence="2" key="2">
    <citation type="submission" date="2021-04" db="EMBL/GenBank/DDBJ databases">
        <authorList>
            <person name="Gilroy R."/>
        </authorList>
    </citation>
    <scope>NUCLEOTIDE SEQUENCE</scope>
    <source>
        <strain evidence="2">2189</strain>
    </source>
</reference>